<dbReference type="Pfam" id="PF08652">
    <property type="entry name" value="RAI1"/>
    <property type="match status" value="1"/>
</dbReference>
<accession>A0A061RA61</accession>
<organism evidence="2">
    <name type="scientific">Tetraselmis sp. GSL018</name>
    <dbReference type="NCBI Taxonomy" id="582737"/>
    <lineage>
        <taxon>Eukaryota</taxon>
        <taxon>Viridiplantae</taxon>
        <taxon>Chlorophyta</taxon>
        <taxon>core chlorophytes</taxon>
        <taxon>Chlorodendrophyceae</taxon>
        <taxon>Chlorodendrales</taxon>
        <taxon>Chlorodendraceae</taxon>
        <taxon>Tetraselmis</taxon>
    </lineage>
</organism>
<gene>
    <name evidence="2" type="ORF">TSPGSL018_7696</name>
</gene>
<feature type="domain" description="RAI1-like" evidence="1">
    <location>
        <begin position="35"/>
        <end position="138"/>
    </location>
</feature>
<evidence type="ECO:0000313" key="2">
    <source>
        <dbReference type="EMBL" id="JAC68883.1"/>
    </source>
</evidence>
<dbReference type="AlphaFoldDB" id="A0A061RA61"/>
<reference evidence="2" key="1">
    <citation type="submission" date="2014-05" db="EMBL/GenBank/DDBJ databases">
        <title>The transcriptome of the halophilic microalga Tetraselmis sp. GSL018 isolated from the Great Salt Lake, Utah.</title>
        <authorList>
            <person name="Jinkerson R.E."/>
            <person name="D'Adamo S."/>
            <person name="Posewitz M.C."/>
        </authorList>
    </citation>
    <scope>NUCLEOTIDE SEQUENCE</scope>
    <source>
        <strain evidence="2">GSL018</strain>
    </source>
</reference>
<dbReference type="InterPro" id="IPR013961">
    <property type="entry name" value="RAI1"/>
</dbReference>
<protein>
    <recommendedName>
        <fullName evidence="1">RAI1-like domain-containing protein</fullName>
    </recommendedName>
</protein>
<proteinExistence type="predicted"/>
<dbReference type="EMBL" id="GBEZ01017448">
    <property type="protein sequence ID" value="JAC68883.1"/>
    <property type="molecule type" value="Transcribed_RNA"/>
</dbReference>
<feature type="non-terminal residue" evidence="2">
    <location>
        <position position="150"/>
    </location>
</feature>
<name>A0A061RA61_9CHLO</name>
<evidence type="ECO:0000259" key="1">
    <source>
        <dbReference type="Pfam" id="PF08652"/>
    </source>
</evidence>
<sequence length="150" mass="16494">MDQDHDIQLKEGSDFFKTRQWFARKGRNAGTIHVSQPYQLTCWTKESSSLGGTMKYGDTSGLLPFRKPTVPGDLNEGFPDNYISKPNDDHAAVELVARALIKAGVSIDGADIVTFRNNLNKIALTVCNRKEAWTIHACMGSRGSTPGPPQ</sequence>